<comment type="caution">
    <text evidence="2">The sequence shown here is derived from an EMBL/GenBank/DDBJ whole genome shotgun (WGS) entry which is preliminary data.</text>
</comment>
<keyword evidence="3" id="KW-1185">Reference proteome</keyword>
<dbReference type="InterPro" id="IPR031916">
    <property type="entry name" value="LIG3_BRCT"/>
</dbReference>
<sequence length="82" mass="9522">MSFCQGIQEKLPDFGYFREGLPDFHANAPVVDRNKTTHVICQEESFEDLNLQDNPQVKVVTPKWLWDSVAHRTVLDTDVYQI</sequence>
<feature type="domain" description="BRCT" evidence="1">
    <location>
        <begin position="34"/>
        <end position="82"/>
    </location>
</feature>
<dbReference type="Proteomes" id="UP001152320">
    <property type="component" value="Chromosome 11"/>
</dbReference>
<dbReference type="EMBL" id="JAIZAY010000011">
    <property type="protein sequence ID" value="KAJ8033864.1"/>
    <property type="molecule type" value="Genomic_DNA"/>
</dbReference>
<proteinExistence type="predicted"/>
<dbReference type="InterPro" id="IPR036420">
    <property type="entry name" value="BRCT_dom_sf"/>
</dbReference>
<accession>A0A9Q1BWF3</accession>
<dbReference type="Pfam" id="PF16759">
    <property type="entry name" value="LIG3_BRCT"/>
    <property type="match status" value="1"/>
</dbReference>
<evidence type="ECO:0000313" key="3">
    <source>
        <dbReference type="Proteomes" id="UP001152320"/>
    </source>
</evidence>
<dbReference type="SUPFAM" id="SSF52113">
    <property type="entry name" value="BRCT domain"/>
    <property type="match status" value="1"/>
</dbReference>
<gene>
    <name evidence="2" type="ORF">HOLleu_24233</name>
</gene>
<reference evidence="2" key="1">
    <citation type="submission" date="2021-10" db="EMBL/GenBank/DDBJ databases">
        <title>Tropical sea cucumber genome reveals ecological adaptation and Cuvierian tubules defense mechanism.</title>
        <authorList>
            <person name="Chen T."/>
        </authorList>
    </citation>
    <scope>NUCLEOTIDE SEQUENCE</scope>
    <source>
        <strain evidence="2">Nanhai2018</strain>
        <tissue evidence="2">Muscle</tissue>
    </source>
</reference>
<dbReference type="AlphaFoldDB" id="A0A9Q1BWF3"/>
<evidence type="ECO:0000259" key="1">
    <source>
        <dbReference type="PROSITE" id="PS50172"/>
    </source>
</evidence>
<dbReference type="InterPro" id="IPR001357">
    <property type="entry name" value="BRCT_dom"/>
</dbReference>
<dbReference type="Gene3D" id="3.40.50.10190">
    <property type="entry name" value="BRCT domain"/>
    <property type="match status" value="1"/>
</dbReference>
<organism evidence="2 3">
    <name type="scientific">Holothuria leucospilota</name>
    <name type="common">Black long sea cucumber</name>
    <name type="synonym">Mertensiothuria leucospilota</name>
    <dbReference type="NCBI Taxonomy" id="206669"/>
    <lineage>
        <taxon>Eukaryota</taxon>
        <taxon>Metazoa</taxon>
        <taxon>Echinodermata</taxon>
        <taxon>Eleutherozoa</taxon>
        <taxon>Echinozoa</taxon>
        <taxon>Holothuroidea</taxon>
        <taxon>Aspidochirotacea</taxon>
        <taxon>Aspidochirotida</taxon>
        <taxon>Holothuriidae</taxon>
        <taxon>Holothuria</taxon>
    </lineage>
</organism>
<protein>
    <recommendedName>
        <fullName evidence="1">BRCT domain-containing protein</fullName>
    </recommendedName>
</protein>
<name>A0A9Q1BWF3_HOLLE</name>
<dbReference type="PROSITE" id="PS50172">
    <property type="entry name" value="BRCT"/>
    <property type="match status" value="1"/>
</dbReference>
<evidence type="ECO:0000313" key="2">
    <source>
        <dbReference type="EMBL" id="KAJ8033864.1"/>
    </source>
</evidence>